<reference evidence="9" key="1">
    <citation type="submission" date="2023-03" db="EMBL/GenBank/DDBJ databases">
        <title>Emydomyces testavorans Genome Sequence.</title>
        <authorList>
            <person name="Hoyer L."/>
        </authorList>
    </citation>
    <scope>NUCLEOTIDE SEQUENCE</scope>
    <source>
        <strain evidence="9">16-2883</strain>
    </source>
</reference>
<feature type="compositionally biased region" description="Polar residues" evidence="6">
    <location>
        <begin position="497"/>
        <end position="506"/>
    </location>
</feature>
<feature type="region of interest" description="Disordered" evidence="6">
    <location>
        <begin position="76"/>
        <end position="126"/>
    </location>
</feature>
<keyword evidence="3 5" id="KW-0863">Zinc-finger</keyword>
<gene>
    <name evidence="9" type="ORF">PRK78_003151</name>
</gene>
<dbReference type="PANTHER" id="PTHR13119">
    <property type="entry name" value="ZINC FINGER CCCH DOMAIN-CONTAINING PROTEI"/>
    <property type="match status" value="1"/>
</dbReference>
<dbReference type="Proteomes" id="UP001219355">
    <property type="component" value="Chromosome 2"/>
</dbReference>
<keyword evidence="10" id="KW-1185">Reference proteome</keyword>
<feature type="compositionally biased region" description="Basic residues" evidence="6">
    <location>
        <begin position="446"/>
        <end position="458"/>
    </location>
</feature>
<dbReference type="InterPro" id="IPR036063">
    <property type="entry name" value="Smr_dom_sf"/>
</dbReference>
<dbReference type="GO" id="GO:0008270">
    <property type="term" value="F:zinc ion binding"/>
    <property type="evidence" value="ECO:0007669"/>
    <property type="project" value="UniProtKB-KW"/>
</dbReference>
<dbReference type="Gene3D" id="4.10.1000.10">
    <property type="entry name" value="Zinc finger, CCCH-type"/>
    <property type="match status" value="1"/>
</dbReference>
<dbReference type="Pfam" id="PF01713">
    <property type="entry name" value="Smr"/>
    <property type="match status" value="1"/>
</dbReference>
<dbReference type="InterPro" id="IPR000571">
    <property type="entry name" value="Znf_CCCH"/>
</dbReference>
<feature type="domain" description="C3H1-type" evidence="7">
    <location>
        <begin position="269"/>
        <end position="296"/>
    </location>
</feature>
<dbReference type="Pfam" id="PF14608">
    <property type="entry name" value="zf-CCCH_2"/>
    <property type="match status" value="2"/>
</dbReference>
<protein>
    <recommendedName>
        <fullName evidence="11">CCCH zinc finger and SMR domain-containing protein</fullName>
    </recommendedName>
</protein>
<dbReference type="GO" id="GO:0005634">
    <property type="term" value="C:nucleus"/>
    <property type="evidence" value="ECO:0007669"/>
    <property type="project" value="TreeGrafter"/>
</dbReference>
<feature type="region of interest" description="Disordered" evidence="6">
    <location>
        <begin position="382"/>
        <end position="508"/>
    </location>
</feature>
<name>A0AAF0DFJ1_9EURO</name>
<dbReference type="FunFam" id="3.30.1370.110:FF:000002">
    <property type="entry name" value="CCCH zinc finger and SMR domain protein"/>
    <property type="match status" value="1"/>
</dbReference>
<evidence type="ECO:0000259" key="7">
    <source>
        <dbReference type="PROSITE" id="PS50103"/>
    </source>
</evidence>
<feature type="compositionally biased region" description="Polar residues" evidence="6">
    <location>
        <begin position="382"/>
        <end position="404"/>
    </location>
</feature>
<feature type="zinc finger region" description="C3H1-type" evidence="5">
    <location>
        <begin position="269"/>
        <end position="296"/>
    </location>
</feature>
<feature type="zinc finger region" description="C3H1-type" evidence="5">
    <location>
        <begin position="299"/>
        <end position="321"/>
    </location>
</feature>
<evidence type="ECO:0000256" key="4">
    <source>
        <dbReference type="ARBA" id="ARBA00022833"/>
    </source>
</evidence>
<dbReference type="SMART" id="SM01162">
    <property type="entry name" value="DUF1771"/>
    <property type="match status" value="1"/>
</dbReference>
<evidence type="ECO:0000256" key="6">
    <source>
        <dbReference type="SAM" id="MobiDB-lite"/>
    </source>
</evidence>
<dbReference type="AlphaFoldDB" id="A0AAF0DFJ1"/>
<evidence type="ECO:0008006" key="11">
    <source>
        <dbReference type="Google" id="ProtNLM"/>
    </source>
</evidence>
<keyword evidence="1 5" id="KW-0479">Metal-binding</keyword>
<feature type="domain" description="Smr" evidence="8">
    <location>
        <begin position="605"/>
        <end position="688"/>
    </location>
</feature>
<evidence type="ECO:0000313" key="10">
    <source>
        <dbReference type="Proteomes" id="UP001219355"/>
    </source>
</evidence>
<dbReference type="Pfam" id="PF08590">
    <property type="entry name" value="DUF1771"/>
    <property type="match status" value="1"/>
</dbReference>
<dbReference type="Gene3D" id="3.30.1370.110">
    <property type="match status" value="1"/>
</dbReference>
<dbReference type="PROSITE" id="PS50828">
    <property type="entry name" value="SMR"/>
    <property type="match status" value="1"/>
</dbReference>
<dbReference type="InterPro" id="IPR002625">
    <property type="entry name" value="Smr_dom"/>
</dbReference>
<evidence type="ECO:0000256" key="5">
    <source>
        <dbReference type="PROSITE-ProRule" id="PRU00723"/>
    </source>
</evidence>
<evidence type="ECO:0000259" key="8">
    <source>
        <dbReference type="PROSITE" id="PS50828"/>
    </source>
</evidence>
<dbReference type="PROSITE" id="PS50103">
    <property type="entry name" value="ZF_C3H1"/>
    <property type="match status" value="2"/>
</dbReference>
<dbReference type="SUPFAM" id="SSF90229">
    <property type="entry name" value="CCCH zinc finger"/>
    <property type="match status" value="1"/>
</dbReference>
<dbReference type="SUPFAM" id="SSF160443">
    <property type="entry name" value="SMR domain-like"/>
    <property type="match status" value="1"/>
</dbReference>
<evidence type="ECO:0000256" key="2">
    <source>
        <dbReference type="ARBA" id="ARBA00022737"/>
    </source>
</evidence>
<dbReference type="InterPro" id="IPR036855">
    <property type="entry name" value="Znf_CCCH_sf"/>
</dbReference>
<dbReference type="GO" id="GO:0003723">
    <property type="term" value="F:RNA binding"/>
    <property type="evidence" value="ECO:0007669"/>
    <property type="project" value="InterPro"/>
</dbReference>
<evidence type="ECO:0000313" key="9">
    <source>
        <dbReference type="EMBL" id="WEW57684.1"/>
    </source>
</evidence>
<accession>A0AAF0DFJ1</accession>
<keyword evidence="2" id="KW-0677">Repeat</keyword>
<dbReference type="InterPro" id="IPR045124">
    <property type="entry name" value="Su(sable)-like"/>
</dbReference>
<keyword evidence="4 5" id="KW-0862">Zinc</keyword>
<feature type="domain" description="C3H1-type" evidence="7">
    <location>
        <begin position="299"/>
        <end position="321"/>
    </location>
</feature>
<feature type="compositionally biased region" description="Low complexity" evidence="6">
    <location>
        <begin position="85"/>
        <end position="100"/>
    </location>
</feature>
<dbReference type="SMART" id="SM00356">
    <property type="entry name" value="ZnF_C3H1"/>
    <property type="match status" value="2"/>
</dbReference>
<dbReference type="PANTHER" id="PTHR13119:SF12">
    <property type="entry name" value="PROTEIN SUPPRESSOR OF SABLE"/>
    <property type="match status" value="1"/>
</dbReference>
<dbReference type="GO" id="GO:0045892">
    <property type="term" value="P:negative regulation of DNA-templated transcription"/>
    <property type="evidence" value="ECO:0007669"/>
    <property type="project" value="InterPro"/>
</dbReference>
<evidence type="ECO:0000256" key="3">
    <source>
        <dbReference type="ARBA" id="ARBA00022771"/>
    </source>
</evidence>
<sequence length="744" mass="81072">MVSEEIFESCLPILNDTEIDDEEKAEKLEEFLQHKAAITGTVLENAVLDVLWRHRNSLKGGASPPPLRHTVIRRSSPAPWQITRSSTPVSSPSNSPAVPSGFPVPRGGFPRAPRSLTASPFTSPRPSPRLAFAQPIPHSPNLNAYEFAERTSIPEYGDLGSDNVDWLVNDDAKSTTSSTGLSGAAPEWIAPTDMSPYDILRSVLGDRRSNDEIEAALAANGYDLGATIAALTEQEVLNDNATANNENRILVGKSMAVDYARPLTPSGQTRSPVVCKYWLSTGQCLRADCRFSHDLTSHICKYWLMGNCLAGDVCPFSHDPSALVGNLNVGSDTSAAFGSPSGQPQQMFHTQDSYDTFPTLQPAMGDQWSTFYPQKQTGQFIYSGNQSRRGNSPSGMRTRNSLLNQSSRPQSRPTSRHQQRDSGGSALSVDDPEAFPTLSSLNPKASGKKHHGKRGGHAHNRDGIGNKEGSSSSLPDVARMPSSLSQRKGTPKAARPVNNSRENSGVAQAIPTPKYLPWLESGPRANQQYLKFRMDAITHGNVRNKFLQSAAQAWNRNDARAAKALSLRGQAENEAMRRCYREAARHLYEDRKKNSASNSDDEIYVDLHGLHPGEAIEYLENILKENAKLEHTLLYAITGTGHHSKNGKDKIGKAVRNWLNEWRYVYCEFNVPSERGGYVGGVLGIDPTSSDKSGQLMKTNGEGSSDGNIKAIQGDAAHNKAGGSTPTLTMGTVQLLKREDSSKK</sequence>
<dbReference type="InterPro" id="IPR013899">
    <property type="entry name" value="DUF1771"/>
</dbReference>
<dbReference type="EMBL" id="CP120628">
    <property type="protein sequence ID" value="WEW57684.1"/>
    <property type="molecule type" value="Genomic_DNA"/>
</dbReference>
<evidence type="ECO:0000256" key="1">
    <source>
        <dbReference type="ARBA" id="ARBA00022723"/>
    </source>
</evidence>
<organism evidence="9 10">
    <name type="scientific">Emydomyces testavorans</name>
    <dbReference type="NCBI Taxonomy" id="2070801"/>
    <lineage>
        <taxon>Eukaryota</taxon>
        <taxon>Fungi</taxon>
        <taxon>Dikarya</taxon>
        <taxon>Ascomycota</taxon>
        <taxon>Pezizomycotina</taxon>
        <taxon>Eurotiomycetes</taxon>
        <taxon>Eurotiomycetidae</taxon>
        <taxon>Onygenales</taxon>
        <taxon>Nannizziopsiaceae</taxon>
        <taxon>Emydomyces</taxon>
    </lineage>
</organism>
<proteinExistence type="predicted"/>